<dbReference type="eggNOG" id="ENOG502RDTJ">
    <property type="taxonomic scope" value="Eukaryota"/>
</dbReference>
<protein>
    <submittedName>
        <fullName evidence="2">Uncharacterized protein</fullName>
    </submittedName>
</protein>
<evidence type="ECO:0000256" key="1">
    <source>
        <dbReference type="SAM" id="MobiDB-lite"/>
    </source>
</evidence>
<dbReference type="KEGG" id="edi:EDI_168440"/>
<dbReference type="AlphaFoldDB" id="B0E9F0"/>
<reference evidence="3" key="1">
    <citation type="submission" date="2007-12" db="EMBL/GenBank/DDBJ databases">
        <title>Annotation of Entamoeba dispar SAW760.</title>
        <authorList>
            <person name="Lorenzi H."/>
            <person name="Inman J."/>
            <person name="Schobel S."/>
            <person name="Amedeo P."/>
            <person name="Caler E."/>
        </authorList>
    </citation>
    <scope>NUCLEOTIDE SEQUENCE [LARGE SCALE GENOMIC DNA]</scope>
    <source>
        <strain evidence="3">ATCC PRA-260 / SAW760</strain>
    </source>
</reference>
<keyword evidence="3" id="KW-1185">Reference proteome</keyword>
<name>B0E9F0_ENTDS</name>
<evidence type="ECO:0000313" key="3">
    <source>
        <dbReference type="Proteomes" id="UP000008076"/>
    </source>
</evidence>
<dbReference type="OrthoDB" id="27985at2759"/>
<proteinExistence type="predicted"/>
<dbReference type="EMBL" id="DS548337">
    <property type="protein sequence ID" value="EDR28859.1"/>
    <property type="molecule type" value="Genomic_DNA"/>
</dbReference>
<feature type="region of interest" description="Disordered" evidence="1">
    <location>
        <begin position="113"/>
        <end position="178"/>
    </location>
</feature>
<dbReference type="OMA" id="FFVFPYT"/>
<dbReference type="RefSeq" id="XP_001734977.1">
    <property type="nucleotide sequence ID" value="XM_001734925.1"/>
</dbReference>
<gene>
    <name evidence="2" type="ORF">EDI_168440</name>
</gene>
<dbReference type="GeneID" id="5879907"/>
<accession>B0E9F0</accession>
<evidence type="ECO:0000313" key="2">
    <source>
        <dbReference type="EMBL" id="EDR28859.1"/>
    </source>
</evidence>
<feature type="compositionally biased region" description="Low complexity" evidence="1">
    <location>
        <begin position="147"/>
        <end position="163"/>
    </location>
</feature>
<dbReference type="VEuPathDB" id="AmoebaDB:EDI_168440"/>
<dbReference type="Proteomes" id="UP000008076">
    <property type="component" value="Unassembled WGS sequence"/>
</dbReference>
<feature type="compositionally biased region" description="Polar residues" evidence="1">
    <location>
        <begin position="376"/>
        <end position="387"/>
    </location>
</feature>
<sequence length="437" mass="49800">MNSRRPASRRSKYFDYEIPSGKFNNEWAVTLYNATDKDIDSLKRIANEAASAVVCETNNRSGTKKIRGFFVFPYTKTMSLLQREMEGRGTWGVPKLKPNDMERWADVGDIIVNKQGSTPKGKVSKRERYRSNSSFNKHPTILTTTPSFSNNKSSNSFLNSSSSALPQTSKQTKINSSISDPLGNSSSLIVDSQISNTSLKKSFQESIYLKRKTAKVLPVITNKKSYFIFGSSSDEIALKMAEEMKTPYYIKDLSKYWDDYDDEKVVVILGLNSLNINCYSQIPSLLGNYAIKVPGRIWPLMINPTTVIISSYDTIDNTYTSYPVIQEIIKKCCTVIDSSSQTQPLRSINLSSTLTNTQNVTSQELKNHPLIEPFESVSQPKTSQPDSFMSRLKEREKDHTRTRSDSRDRNYPYSHYSSRISRDNYELKPELDFEKRF</sequence>
<organism evidence="3">
    <name type="scientific">Entamoeba dispar (strain ATCC PRA-260 / SAW760)</name>
    <dbReference type="NCBI Taxonomy" id="370354"/>
    <lineage>
        <taxon>Eukaryota</taxon>
        <taxon>Amoebozoa</taxon>
        <taxon>Evosea</taxon>
        <taxon>Archamoebae</taxon>
        <taxon>Mastigamoebida</taxon>
        <taxon>Entamoebidae</taxon>
        <taxon>Entamoeba</taxon>
    </lineage>
</organism>
<feature type="compositionally biased region" description="Polar residues" evidence="1">
    <location>
        <begin position="164"/>
        <end position="178"/>
    </location>
</feature>
<feature type="compositionally biased region" description="Polar residues" evidence="1">
    <location>
        <begin position="131"/>
        <end position="146"/>
    </location>
</feature>
<feature type="compositionally biased region" description="Basic and acidic residues" evidence="1">
    <location>
        <begin position="391"/>
        <end position="410"/>
    </location>
</feature>
<feature type="region of interest" description="Disordered" evidence="1">
    <location>
        <begin position="376"/>
        <end position="419"/>
    </location>
</feature>